<dbReference type="PROSITE" id="PS00108">
    <property type="entry name" value="PROTEIN_KINASE_ST"/>
    <property type="match status" value="1"/>
</dbReference>
<reference evidence="2 3" key="1">
    <citation type="submission" date="2022-12" db="EMBL/GenBank/DDBJ databases">
        <title>Chromosome-level genome of Tegillarca granosa.</title>
        <authorList>
            <person name="Kim J."/>
        </authorList>
    </citation>
    <scope>NUCLEOTIDE SEQUENCE [LARGE SCALE GENOMIC DNA]</scope>
    <source>
        <strain evidence="2">Teg-2019</strain>
        <tissue evidence="2">Adductor muscle</tissue>
    </source>
</reference>
<feature type="domain" description="Protein kinase" evidence="1">
    <location>
        <begin position="60"/>
        <end position="383"/>
    </location>
</feature>
<dbReference type="PROSITE" id="PS50011">
    <property type="entry name" value="PROTEIN_KINASE_DOM"/>
    <property type="match status" value="1"/>
</dbReference>
<sequence>MQCQSKLQYSVKKYVHNIKIQAFLHKFCESFKSHNKFLDNNIKVRHTKKKPSVPNNAIALSMIIDNDVNIFVNIYMYVYNIWYIFEIFIFKSKPLLILFIKIDNRKHRKTNREVAIKVIDKLRFPTKQEAQLKNEVSILQNLHHPGVVNLEKMFETSERIFVVMEKQKGDMLEMILSSPRGRLSERVTKYLISQILVALKHLHSKHIVHCDLKPENVLLSSETAFPQVKLCDFGFARIIGEKSFRRSVVGTPAYLAPEVLKSKGYNRSLDMWSVGVVIYVSLSGTFPFNEDEEITLSCLRHIFNTNLKERPTVAQDYQTWCDLRKLEQAVGQRYLTHESDDDRWETFRRERNLKVWQDIGMKGVNETYNLSKSRSDRSSTCAS</sequence>
<organism evidence="2 3">
    <name type="scientific">Tegillarca granosa</name>
    <name type="common">Malaysian cockle</name>
    <name type="synonym">Anadara granosa</name>
    <dbReference type="NCBI Taxonomy" id="220873"/>
    <lineage>
        <taxon>Eukaryota</taxon>
        <taxon>Metazoa</taxon>
        <taxon>Spiralia</taxon>
        <taxon>Lophotrochozoa</taxon>
        <taxon>Mollusca</taxon>
        <taxon>Bivalvia</taxon>
        <taxon>Autobranchia</taxon>
        <taxon>Pteriomorphia</taxon>
        <taxon>Arcoida</taxon>
        <taxon>Arcoidea</taxon>
        <taxon>Arcidae</taxon>
        <taxon>Tegillarca</taxon>
    </lineage>
</organism>
<dbReference type="InterPro" id="IPR008271">
    <property type="entry name" value="Ser/Thr_kinase_AS"/>
</dbReference>
<dbReference type="SUPFAM" id="SSF56112">
    <property type="entry name" value="Protein kinase-like (PK-like)"/>
    <property type="match status" value="1"/>
</dbReference>
<evidence type="ECO:0000313" key="3">
    <source>
        <dbReference type="Proteomes" id="UP001217089"/>
    </source>
</evidence>
<dbReference type="Pfam" id="PF00069">
    <property type="entry name" value="Pkinase"/>
    <property type="match status" value="1"/>
</dbReference>
<dbReference type="Proteomes" id="UP001217089">
    <property type="component" value="Unassembled WGS sequence"/>
</dbReference>
<dbReference type="InterPro" id="IPR000719">
    <property type="entry name" value="Prot_kinase_dom"/>
</dbReference>
<name>A0ABQ9EW37_TEGGR</name>
<evidence type="ECO:0000313" key="2">
    <source>
        <dbReference type="EMBL" id="KAJ8309254.1"/>
    </source>
</evidence>
<evidence type="ECO:0000259" key="1">
    <source>
        <dbReference type="PROSITE" id="PS50011"/>
    </source>
</evidence>
<protein>
    <recommendedName>
        <fullName evidence="1">Protein kinase domain-containing protein</fullName>
    </recommendedName>
</protein>
<dbReference type="SMART" id="SM00220">
    <property type="entry name" value="S_TKc"/>
    <property type="match status" value="1"/>
</dbReference>
<gene>
    <name evidence="2" type="ORF">KUTeg_014128</name>
</gene>
<dbReference type="Gene3D" id="1.10.510.10">
    <property type="entry name" value="Transferase(Phosphotransferase) domain 1"/>
    <property type="match status" value="1"/>
</dbReference>
<comment type="caution">
    <text evidence="2">The sequence shown here is derived from an EMBL/GenBank/DDBJ whole genome shotgun (WGS) entry which is preliminary data.</text>
</comment>
<keyword evidence="3" id="KW-1185">Reference proteome</keyword>
<accession>A0ABQ9EW37</accession>
<dbReference type="PANTHER" id="PTHR22968:SF24">
    <property type="entry name" value="SERINE_THREONINE-PROTEIN KINASE"/>
    <property type="match status" value="1"/>
</dbReference>
<proteinExistence type="predicted"/>
<dbReference type="InterPro" id="IPR011009">
    <property type="entry name" value="Kinase-like_dom_sf"/>
</dbReference>
<dbReference type="EMBL" id="JARBDR010000657">
    <property type="protein sequence ID" value="KAJ8309254.1"/>
    <property type="molecule type" value="Genomic_DNA"/>
</dbReference>
<dbReference type="PANTHER" id="PTHR22968">
    <property type="entry name" value="PROTEIN KINASE C, MU"/>
    <property type="match status" value="1"/>
</dbReference>